<dbReference type="eggNOG" id="COG1404">
    <property type="taxonomic scope" value="Bacteria"/>
</dbReference>
<feature type="active site" description="Charge relay system" evidence="6">
    <location>
        <position position="177"/>
    </location>
</feature>
<dbReference type="PANTHER" id="PTHR43806:SF67">
    <property type="entry name" value="EGF-LIKE DOMAIN-CONTAINING PROTEIN"/>
    <property type="match status" value="1"/>
</dbReference>
<dbReference type="InterPro" id="IPR015500">
    <property type="entry name" value="Peptidase_S8_subtilisin-rel"/>
</dbReference>
<dbReference type="InterPro" id="IPR036852">
    <property type="entry name" value="Peptidase_S8/S53_dom_sf"/>
</dbReference>
<evidence type="ECO:0000313" key="10">
    <source>
        <dbReference type="EMBL" id="KGO90669.1"/>
    </source>
</evidence>
<dbReference type="InterPro" id="IPR017317">
    <property type="entry name" value="Pept_S8_subtilisin_bacteroid-2"/>
</dbReference>
<dbReference type="InterPro" id="IPR000209">
    <property type="entry name" value="Peptidase_S8/S53_dom"/>
</dbReference>
<keyword evidence="2 6" id="KW-0645">Protease</keyword>
<dbReference type="STRING" id="1121899.GCA_000430025_01008"/>
<sequence length="537" mass="57858">MKKAYLFLVFIISFAAFSQEDAWVYFTDKPNAQAYIDNPLTMLSQRALDRRAAHGVAITAQDAPIHQLYIDQITTASGITVKAKSKWMNALHIRGTQANIENLESLPFVDHIVFANPALNPAGRVSKSQKAAYTNKFQDVQENFNYGGSSNQIQMLNAHFLHQQNHTGSGKIVAIMDAGFPGVDTQAPFQHLRDNNLILGGYDFVNKTNNPYVGYQHGTQVLSNMGGFADNQLVGTAPDAQYYLFITEDISSENPVEESNWVEALEMADSLGVDVVNTSLGYFTYDNPNYSYEYADLNGQVAFSSRAADIAFSKGMILVISAGNSGASSDPYVSVPADAATALTIGAVSSSEVKAGFSSIGPTADNRIKPDLMAMGVGATVATQTGAISTNSGTSFSSPILAGAVTSFWSAFPDKTNAEIVQMVKASADKYSNPDNNYGYGIPDFQLAYTNALLANAEFGKTTFSVYPNPASNQIAVNFPENISNAQITIYNNLGQSVLAKNVENNAVITLDNLNAGLYIYKITSGSTFKTGKLIKR</sequence>
<dbReference type="Pfam" id="PF18962">
    <property type="entry name" value="Por_Secre_tail"/>
    <property type="match status" value="1"/>
</dbReference>
<evidence type="ECO:0000256" key="4">
    <source>
        <dbReference type="ARBA" id="ARBA00022801"/>
    </source>
</evidence>
<comment type="caution">
    <text evidence="10">The sequence shown here is derived from an EMBL/GenBank/DDBJ whole genome shotgun (WGS) entry which is preliminary data.</text>
</comment>
<dbReference type="OrthoDB" id="1407599at2"/>
<dbReference type="RefSeq" id="WP_026979767.1">
    <property type="nucleotide sequence ID" value="NZ_AUCZ01000004.1"/>
</dbReference>
<feature type="active site" description="Charge relay system" evidence="6">
    <location>
        <position position="217"/>
    </location>
</feature>
<dbReference type="Gene3D" id="3.40.50.200">
    <property type="entry name" value="Peptidase S8/S53 domain"/>
    <property type="match status" value="1"/>
</dbReference>
<dbReference type="PIRSF" id="PIRSF037903">
    <property type="entry name" value="Subtilisin_rel_GFO_2223"/>
    <property type="match status" value="1"/>
</dbReference>
<reference evidence="10 11" key="1">
    <citation type="submission" date="2013-09" db="EMBL/GenBank/DDBJ databases">
        <authorList>
            <person name="Zeng Z."/>
            <person name="Chen C."/>
        </authorList>
    </citation>
    <scope>NUCLEOTIDE SEQUENCE [LARGE SCALE GENOMIC DNA]</scope>
    <source>
        <strain evidence="10 11">GH29-5</strain>
    </source>
</reference>
<evidence type="ECO:0000256" key="6">
    <source>
        <dbReference type="PROSITE-ProRule" id="PRU01240"/>
    </source>
</evidence>
<dbReference type="SUPFAM" id="SSF52743">
    <property type="entry name" value="Subtilisin-like"/>
    <property type="match status" value="1"/>
</dbReference>
<gene>
    <name evidence="10" type="ORF">Q764_00675</name>
</gene>
<dbReference type="GO" id="GO:0004252">
    <property type="term" value="F:serine-type endopeptidase activity"/>
    <property type="evidence" value="ECO:0007669"/>
    <property type="project" value="UniProtKB-UniRule"/>
</dbReference>
<feature type="chain" id="PRO_5001992060" evidence="7">
    <location>
        <begin position="19"/>
        <end position="537"/>
    </location>
</feature>
<evidence type="ECO:0000259" key="8">
    <source>
        <dbReference type="Pfam" id="PF00082"/>
    </source>
</evidence>
<evidence type="ECO:0000259" key="9">
    <source>
        <dbReference type="Pfam" id="PF18962"/>
    </source>
</evidence>
<dbReference type="NCBIfam" id="TIGR04183">
    <property type="entry name" value="Por_Secre_tail"/>
    <property type="match status" value="1"/>
</dbReference>
<dbReference type="Pfam" id="PF00082">
    <property type="entry name" value="Peptidase_S8"/>
    <property type="match status" value="1"/>
</dbReference>
<dbReference type="PROSITE" id="PS51892">
    <property type="entry name" value="SUBTILASE"/>
    <property type="match status" value="1"/>
</dbReference>
<feature type="domain" description="Secretion system C-terminal sorting" evidence="9">
    <location>
        <begin position="466"/>
        <end position="535"/>
    </location>
</feature>
<dbReference type="EMBL" id="JRLW01000001">
    <property type="protein sequence ID" value="KGO90669.1"/>
    <property type="molecule type" value="Genomic_DNA"/>
</dbReference>
<evidence type="ECO:0000256" key="1">
    <source>
        <dbReference type="ARBA" id="ARBA00011073"/>
    </source>
</evidence>
<dbReference type="InterPro" id="IPR050131">
    <property type="entry name" value="Peptidase_S8_subtilisin-like"/>
</dbReference>
<dbReference type="InterPro" id="IPR026444">
    <property type="entry name" value="Secre_tail"/>
</dbReference>
<protein>
    <submittedName>
        <fullName evidence="10">Peptidase S8</fullName>
    </submittedName>
</protein>
<feature type="signal peptide" evidence="7">
    <location>
        <begin position="1"/>
        <end position="18"/>
    </location>
</feature>
<feature type="domain" description="Peptidase S8/S53" evidence="8">
    <location>
        <begin position="168"/>
        <end position="441"/>
    </location>
</feature>
<dbReference type="AlphaFoldDB" id="A0A0A2MEJ8"/>
<keyword evidence="4 6" id="KW-0378">Hydrolase</keyword>
<evidence type="ECO:0000256" key="2">
    <source>
        <dbReference type="ARBA" id="ARBA00022670"/>
    </source>
</evidence>
<proteinExistence type="inferred from homology"/>
<dbReference type="Proteomes" id="UP000030121">
    <property type="component" value="Unassembled WGS sequence"/>
</dbReference>
<keyword evidence="5 6" id="KW-0720">Serine protease</keyword>
<feature type="active site" description="Charge relay system" evidence="6">
    <location>
        <position position="395"/>
    </location>
</feature>
<evidence type="ECO:0000256" key="7">
    <source>
        <dbReference type="SAM" id="SignalP"/>
    </source>
</evidence>
<name>A0A0A2MEJ8_9FLAO</name>
<evidence type="ECO:0000256" key="5">
    <source>
        <dbReference type="ARBA" id="ARBA00022825"/>
    </source>
</evidence>
<evidence type="ECO:0000313" key="11">
    <source>
        <dbReference type="Proteomes" id="UP000030121"/>
    </source>
</evidence>
<accession>A0A0A2MEJ8</accession>
<dbReference type="GO" id="GO:0006508">
    <property type="term" value="P:proteolysis"/>
    <property type="evidence" value="ECO:0007669"/>
    <property type="project" value="UniProtKB-KW"/>
</dbReference>
<dbReference type="InterPro" id="IPR023827">
    <property type="entry name" value="Peptidase_S8_Asp-AS"/>
</dbReference>
<dbReference type="PANTHER" id="PTHR43806">
    <property type="entry name" value="PEPTIDASE S8"/>
    <property type="match status" value="1"/>
</dbReference>
<dbReference type="PRINTS" id="PR00723">
    <property type="entry name" value="SUBTILISIN"/>
</dbReference>
<comment type="similarity">
    <text evidence="1 6">Belongs to the peptidase S8 family.</text>
</comment>
<dbReference type="CDD" id="cd07493">
    <property type="entry name" value="Peptidases_S8_9"/>
    <property type="match status" value="1"/>
</dbReference>
<keyword evidence="3 7" id="KW-0732">Signal</keyword>
<organism evidence="10 11">
    <name type="scientific">Flavobacterium suncheonense GH29-5 = DSM 17707</name>
    <dbReference type="NCBI Taxonomy" id="1121899"/>
    <lineage>
        <taxon>Bacteria</taxon>
        <taxon>Pseudomonadati</taxon>
        <taxon>Bacteroidota</taxon>
        <taxon>Flavobacteriia</taxon>
        <taxon>Flavobacteriales</taxon>
        <taxon>Flavobacteriaceae</taxon>
        <taxon>Flavobacterium</taxon>
    </lineage>
</organism>
<dbReference type="PROSITE" id="PS00136">
    <property type="entry name" value="SUBTILASE_ASP"/>
    <property type="match status" value="1"/>
</dbReference>
<keyword evidence="11" id="KW-1185">Reference proteome</keyword>
<evidence type="ECO:0000256" key="3">
    <source>
        <dbReference type="ARBA" id="ARBA00022729"/>
    </source>
</evidence>